<evidence type="ECO:0000256" key="1">
    <source>
        <dbReference type="ARBA" id="ARBA00022723"/>
    </source>
</evidence>
<dbReference type="PANTHER" id="PTHR47424">
    <property type="entry name" value="REGULATORY PROTEIN GAL4"/>
    <property type="match status" value="1"/>
</dbReference>
<feature type="compositionally biased region" description="Basic residues" evidence="5">
    <location>
        <begin position="119"/>
        <end position="129"/>
    </location>
</feature>
<dbReference type="InterPro" id="IPR007219">
    <property type="entry name" value="XnlR_reg_dom"/>
</dbReference>
<evidence type="ECO:0000256" key="3">
    <source>
        <dbReference type="ARBA" id="ARBA00023163"/>
    </source>
</evidence>
<keyword evidence="4" id="KW-0539">Nucleus</keyword>
<dbReference type="AlphaFoldDB" id="A0A2K3QPN1"/>
<feature type="region of interest" description="Disordered" evidence="5">
    <location>
        <begin position="93"/>
        <end position="129"/>
    </location>
</feature>
<sequence>MAASRALRHVDVSATCDSCAEGACHPSRPLACASADGKQSIEANEAVHGRGAAMEQIETQASDLRYLAQAPVALRDSASVSYDTPAQGCAPGSAAFGANSAPTASKRKSVDDELGSGQKQRRSKRNRRRKIKCNGETPCQRCGNLNLACLYAPNCCASNLKDTDEFKAVAAQLTRLQDDVSWLNQAVRSMQTNSSRLAPPNDRIMSSSTPQAKVGASLQGPTSLAFSLDVANTTIANMGYRGIDGPDDQDQQSNDVPMPMGNTLFDPLLEYDKDEIVRLCRFHEEEMGIMFPVLNINAVIAYAKNILPFLESARSQQRLAKVMEDVNTLELKMVMATALMVEEHGHSDRATRLYGTIEPIVNRMLMVDASDVTTLPLLFLVAGYRYLSNDEVLAWRIIGQVVRLCIEAGITRKKGLMKIQDESERKNALNAFWSAYVLERRWGFSTGLPFILQDEDIDPRLPFPDEYPFLVAMISYSRLAAKVWRQVSHFEPVLARDVRQEEIDSLDGEILQWYEGVPEEVKVHNWDKEKQMTSTPSYNLQRLRIWTYLRLNQIRIWLYTPILYSATSIMSHPQHAQRVVDLAKDTIRYLDHLNSTTNLYRKIQAFYNQFLISAIAVVFLASVHAPVRFSAVCREEFYMALDLVQDLSAKSWLSKRLWSTIKSLKDVAPRFGLNPDNDPHSTAALGMIGLARGHMDPSSVVQPPFPNLSMGTSQQQTPKLQVGHNGKKIQTELSRIFEGYVALNGFQYGNGDGQVPPDSELASADAGGHMFAPDVTVFHHLREMF</sequence>
<keyword evidence="8" id="KW-1185">Reference proteome</keyword>
<evidence type="ECO:0000256" key="4">
    <source>
        <dbReference type="ARBA" id="ARBA00023242"/>
    </source>
</evidence>
<dbReference type="GO" id="GO:0000981">
    <property type="term" value="F:DNA-binding transcription factor activity, RNA polymerase II-specific"/>
    <property type="evidence" value="ECO:0007669"/>
    <property type="project" value="InterPro"/>
</dbReference>
<dbReference type="GO" id="GO:0006351">
    <property type="term" value="P:DNA-templated transcription"/>
    <property type="evidence" value="ECO:0007669"/>
    <property type="project" value="InterPro"/>
</dbReference>
<dbReference type="InterPro" id="IPR051127">
    <property type="entry name" value="Fungal_SecMet_Regulators"/>
</dbReference>
<evidence type="ECO:0000256" key="2">
    <source>
        <dbReference type="ARBA" id="ARBA00023015"/>
    </source>
</evidence>
<dbReference type="SMART" id="SM00906">
    <property type="entry name" value="Fungal_trans"/>
    <property type="match status" value="1"/>
</dbReference>
<accession>A0A2K3QPN1</accession>
<proteinExistence type="predicted"/>
<keyword evidence="3" id="KW-0804">Transcription</keyword>
<name>A0A2K3QPN1_9HYPO</name>
<organism evidence="7 8">
    <name type="scientific">Tolypocladium capitatum</name>
    <dbReference type="NCBI Taxonomy" id="45235"/>
    <lineage>
        <taxon>Eukaryota</taxon>
        <taxon>Fungi</taxon>
        <taxon>Dikarya</taxon>
        <taxon>Ascomycota</taxon>
        <taxon>Pezizomycotina</taxon>
        <taxon>Sordariomycetes</taxon>
        <taxon>Hypocreomycetidae</taxon>
        <taxon>Hypocreales</taxon>
        <taxon>Ophiocordycipitaceae</taxon>
        <taxon>Tolypocladium</taxon>
    </lineage>
</organism>
<dbReference type="Proteomes" id="UP000236621">
    <property type="component" value="Unassembled WGS sequence"/>
</dbReference>
<dbReference type="EMBL" id="NRSZ01000104">
    <property type="protein sequence ID" value="PNY29488.1"/>
    <property type="molecule type" value="Genomic_DNA"/>
</dbReference>
<dbReference type="GO" id="GO:0005634">
    <property type="term" value="C:nucleus"/>
    <property type="evidence" value="ECO:0007669"/>
    <property type="project" value="TreeGrafter"/>
</dbReference>
<dbReference type="Pfam" id="PF00172">
    <property type="entry name" value="Zn_clus"/>
    <property type="match status" value="1"/>
</dbReference>
<evidence type="ECO:0000313" key="7">
    <source>
        <dbReference type="EMBL" id="PNY29488.1"/>
    </source>
</evidence>
<evidence type="ECO:0000259" key="6">
    <source>
        <dbReference type="SMART" id="SM00906"/>
    </source>
</evidence>
<keyword evidence="2" id="KW-0805">Transcription regulation</keyword>
<dbReference type="PANTHER" id="PTHR47424:SF5">
    <property type="entry name" value="ZN(II)2CYS6 TRANSCRIPTION FACTOR (EUROFUNG)"/>
    <property type="match status" value="1"/>
</dbReference>
<protein>
    <submittedName>
        <fullName evidence="7">Transcriptional regulatory protein</fullName>
    </submittedName>
</protein>
<keyword evidence="1" id="KW-0479">Metal-binding</keyword>
<dbReference type="STRING" id="45235.A0A2K3QPN1"/>
<evidence type="ECO:0000256" key="5">
    <source>
        <dbReference type="SAM" id="MobiDB-lite"/>
    </source>
</evidence>
<feature type="domain" description="Xylanolytic transcriptional activator regulatory" evidence="6">
    <location>
        <begin position="394"/>
        <end position="468"/>
    </location>
</feature>
<dbReference type="OrthoDB" id="3971593at2759"/>
<dbReference type="GO" id="GO:0008270">
    <property type="term" value="F:zinc ion binding"/>
    <property type="evidence" value="ECO:0007669"/>
    <property type="project" value="InterPro"/>
</dbReference>
<dbReference type="InterPro" id="IPR036864">
    <property type="entry name" value="Zn2-C6_fun-type_DNA-bd_sf"/>
</dbReference>
<dbReference type="GO" id="GO:0000435">
    <property type="term" value="P:positive regulation of transcription from RNA polymerase II promoter by galactose"/>
    <property type="evidence" value="ECO:0007669"/>
    <property type="project" value="TreeGrafter"/>
</dbReference>
<dbReference type="GO" id="GO:0000978">
    <property type="term" value="F:RNA polymerase II cis-regulatory region sequence-specific DNA binding"/>
    <property type="evidence" value="ECO:0007669"/>
    <property type="project" value="TreeGrafter"/>
</dbReference>
<dbReference type="CDD" id="cd12148">
    <property type="entry name" value="fungal_TF_MHR"/>
    <property type="match status" value="1"/>
</dbReference>
<evidence type="ECO:0000313" key="8">
    <source>
        <dbReference type="Proteomes" id="UP000236621"/>
    </source>
</evidence>
<dbReference type="Gene3D" id="4.10.240.10">
    <property type="entry name" value="Zn(2)-C6 fungal-type DNA-binding domain"/>
    <property type="match status" value="1"/>
</dbReference>
<dbReference type="InterPro" id="IPR001138">
    <property type="entry name" value="Zn2Cys6_DnaBD"/>
</dbReference>
<reference evidence="7 8" key="1">
    <citation type="submission" date="2017-08" db="EMBL/GenBank/DDBJ databases">
        <title>Harnessing the power of phylogenomics to disentangle the directionality and signatures of interkingdom host jumping in the parasitic fungal genus Tolypocladium.</title>
        <authorList>
            <person name="Quandt C.A."/>
            <person name="Patterson W."/>
            <person name="Spatafora J.W."/>
        </authorList>
    </citation>
    <scope>NUCLEOTIDE SEQUENCE [LARGE SCALE GENOMIC DNA]</scope>
    <source>
        <strain evidence="7 8">CBS 113982</strain>
    </source>
</reference>
<comment type="caution">
    <text evidence="7">The sequence shown here is derived from an EMBL/GenBank/DDBJ whole genome shotgun (WGS) entry which is preliminary data.</text>
</comment>
<gene>
    <name evidence="7" type="ORF">TCAP_00592</name>
</gene>
<dbReference type="Pfam" id="PF04082">
    <property type="entry name" value="Fungal_trans"/>
    <property type="match status" value="1"/>
</dbReference>